<name>A0A8S9RCD1_BRACR</name>
<keyword evidence="2" id="KW-0812">Transmembrane</keyword>
<dbReference type="InterPro" id="IPR053313">
    <property type="entry name" value="RGF"/>
</dbReference>
<dbReference type="PANTHER" id="PTHR34961">
    <property type="entry name" value="TRANSMEMBRANE PROTEIN"/>
    <property type="match status" value="1"/>
</dbReference>
<evidence type="ECO:0000313" key="4">
    <source>
        <dbReference type="Proteomes" id="UP000712600"/>
    </source>
</evidence>
<dbReference type="AlphaFoldDB" id="A0A8S9RCD1"/>
<feature type="region of interest" description="Disordered" evidence="1">
    <location>
        <begin position="62"/>
        <end position="92"/>
    </location>
</feature>
<gene>
    <name evidence="3" type="ORF">F2Q69_00062283</name>
</gene>
<evidence type="ECO:0000256" key="1">
    <source>
        <dbReference type="SAM" id="MobiDB-lite"/>
    </source>
</evidence>
<dbReference type="EMBL" id="QGKX02000095">
    <property type="protein sequence ID" value="KAF3570483.1"/>
    <property type="molecule type" value="Genomic_DNA"/>
</dbReference>
<keyword evidence="2" id="KW-0472">Membrane</keyword>
<feature type="non-terminal residue" evidence="3">
    <location>
        <position position="1"/>
    </location>
</feature>
<comment type="caution">
    <text evidence="3">The sequence shown here is derived from an EMBL/GenBank/DDBJ whole genome shotgun (WGS) entry which is preliminary data.</text>
</comment>
<evidence type="ECO:0000256" key="2">
    <source>
        <dbReference type="SAM" id="Phobius"/>
    </source>
</evidence>
<accession>A0A8S9RCD1</accession>
<reference evidence="3" key="1">
    <citation type="submission" date="2019-12" db="EMBL/GenBank/DDBJ databases">
        <title>Genome sequencing and annotation of Brassica cretica.</title>
        <authorList>
            <person name="Studholme D.J."/>
            <person name="Sarris P."/>
        </authorList>
    </citation>
    <scope>NUCLEOTIDE SEQUENCE</scope>
    <source>
        <strain evidence="3">PFS-109/04</strain>
        <tissue evidence="3">Leaf</tissue>
    </source>
</reference>
<feature type="transmembrane region" description="Helical" evidence="2">
    <location>
        <begin position="6"/>
        <end position="28"/>
    </location>
</feature>
<protein>
    <submittedName>
        <fullName evidence="3">Uncharacterized protein</fullName>
    </submittedName>
</protein>
<evidence type="ECO:0000313" key="3">
    <source>
        <dbReference type="EMBL" id="KAF3570483.1"/>
    </source>
</evidence>
<feature type="compositionally biased region" description="Basic and acidic residues" evidence="1">
    <location>
        <begin position="75"/>
        <end position="92"/>
    </location>
</feature>
<keyword evidence="2" id="KW-1133">Transmembrane helix</keyword>
<dbReference type="PANTHER" id="PTHR34961:SF1">
    <property type="entry name" value="ROOT MERISTEM GROWTH FACTOR 10"/>
    <property type="match status" value="1"/>
</dbReference>
<proteinExistence type="predicted"/>
<dbReference type="Proteomes" id="UP000712600">
    <property type="component" value="Unassembled WGS sequence"/>
</dbReference>
<organism evidence="3 4">
    <name type="scientific">Brassica cretica</name>
    <name type="common">Mustard</name>
    <dbReference type="NCBI Taxonomy" id="69181"/>
    <lineage>
        <taxon>Eukaryota</taxon>
        <taxon>Viridiplantae</taxon>
        <taxon>Streptophyta</taxon>
        <taxon>Embryophyta</taxon>
        <taxon>Tracheophyta</taxon>
        <taxon>Spermatophyta</taxon>
        <taxon>Magnoliopsida</taxon>
        <taxon>eudicotyledons</taxon>
        <taxon>Gunneridae</taxon>
        <taxon>Pentapetalae</taxon>
        <taxon>rosids</taxon>
        <taxon>malvids</taxon>
        <taxon>Brassicales</taxon>
        <taxon>Brassicaceae</taxon>
        <taxon>Brassiceae</taxon>
        <taxon>Brassica</taxon>
    </lineage>
</organism>
<feature type="region of interest" description="Disordered" evidence="1">
    <location>
        <begin position="118"/>
        <end position="150"/>
    </location>
</feature>
<sequence length="150" mass="17199">LLLVVNMLRTSCFCFFVIGFVILSRTYLCESRRLGPMEKKLHVNRDNLIAKNNEEIKKLEAPSTKDTKTLSGEAPIEHAVGDHGEFNKKNTKDDCRVNRASLVKTSVSSKRVSRTWKVPKYSKKLPRPDQEHPGFNLDYMQPTTHPPHHN</sequence>